<dbReference type="SUPFAM" id="SSF51621">
    <property type="entry name" value="Phosphoenolpyruvate/pyruvate domain"/>
    <property type="match status" value="1"/>
</dbReference>
<accession>A0A1G9GXU1</accession>
<feature type="active site" description="Proton acceptor" evidence="7 8">
    <location>
        <position position="184"/>
    </location>
</feature>
<dbReference type="PIRSF" id="PIRSF000388">
    <property type="entry name" value="Pantoate_hydroxy_MeTrfase"/>
    <property type="match status" value="1"/>
</dbReference>
<organism evidence="11 12">
    <name type="scientific">Halarsenatibacter silvermanii</name>
    <dbReference type="NCBI Taxonomy" id="321763"/>
    <lineage>
        <taxon>Bacteria</taxon>
        <taxon>Bacillati</taxon>
        <taxon>Bacillota</taxon>
        <taxon>Clostridia</taxon>
        <taxon>Halanaerobiales</taxon>
        <taxon>Halarsenatibacteraceae</taxon>
        <taxon>Halarsenatibacter</taxon>
    </lineage>
</organism>
<dbReference type="GO" id="GO:0000287">
    <property type="term" value="F:magnesium ion binding"/>
    <property type="evidence" value="ECO:0007669"/>
    <property type="project" value="TreeGrafter"/>
</dbReference>
<dbReference type="Pfam" id="PF02548">
    <property type="entry name" value="Pantoate_transf"/>
    <property type="match status" value="1"/>
</dbReference>
<sequence>MADKKSILDFHEMKEKGEKVAWITAYDFPTAQFVEKAGMDMILVGDSLGMVVKGYQGTEPVTMEDCISHSQDVRRGAPNVYCMGDLPFMSYQTSCEDAVRNAGRFIKEADMDAVKLEGGRRVCDQIEAITEAGIVVCGHIGLTPQSSGQLGGFKAQGLHVESARELIKDAIAVEEAGCEMLLVEAVPPKVTGFIADKLDIPVYSIGAGKPCDGQLLICGDMLGMFQAFTPKFVKQYASVAEVEIQAFEEYVEDVKEGRFPTDDHVYNIQDPEDEFEEMFDEFE</sequence>
<evidence type="ECO:0000256" key="10">
    <source>
        <dbReference type="PIRSR" id="PIRSR000388-3"/>
    </source>
</evidence>
<comment type="subunit">
    <text evidence="3 7">Homodecamer; pentamer of dimers.</text>
</comment>
<dbReference type="GO" id="GO:0005737">
    <property type="term" value="C:cytoplasm"/>
    <property type="evidence" value="ECO:0007669"/>
    <property type="project" value="UniProtKB-SubCell"/>
</dbReference>
<reference evidence="11 12" key="1">
    <citation type="submission" date="2016-10" db="EMBL/GenBank/DDBJ databases">
        <authorList>
            <person name="de Groot N.N."/>
        </authorList>
    </citation>
    <scope>NUCLEOTIDE SEQUENCE [LARGE SCALE GENOMIC DNA]</scope>
    <source>
        <strain evidence="11 12">SLAS-1</strain>
    </source>
</reference>
<evidence type="ECO:0000256" key="8">
    <source>
        <dbReference type="PIRSR" id="PIRSR000388-1"/>
    </source>
</evidence>
<evidence type="ECO:0000256" key="3">
    <source>
        <dbReference type="ARBA" id="ARBA00011424"/>
    </source>
</evidence>
<dbReference type="UniPathway" id="UPA00028">
    <property type="reaction ID" value="UER00003"/>
</dbReference>
<keyword evidence="7" id="KW-0963">Cytoplasm</keyword>
<dbReference type="PANTHER" id="PTHR20881:SF0">
    <property type="entry name" value="3-METHYL-2-OXOBUTANOATE HYDROXYMETHYLTRANSFERASE"/>
    <property type="match status" value="1"/>
</dbReference>
<feature type="binding site" evidence="7 10">
    <location>
        <position position="117"/>
    </location>
    <ligand>
        <name>Mg(2+)</name>
        <dbReference type="ChEBI" id="CHEBI:18420"/>
    </ligand>
</feature>
<dbReference type="GO" id="GO:0015940">
    <property type="term" value="P:pantothenate biosynthetic process"/>
    <property type="evidence" value="ECO:0007669"/>
    <property type="project" value="UniProtKB-UniRule"/>
</dbReference>
<dbReference type="PANTHER" id="PTHR20881">
    <property type="entry name" value="3-METHYL-2-OXOBUTANOATE HYDROXYMETHYLTRANSFERASE"/>
    <property type="match status" value="1"/>
</dbReference>
<evidence type="ECO:0000256" key="4">
    <source>
        <dbReference type="ARBA" id="ARBA00022655"/>
    </source>
</evidence>
<dbReference type="CDD" id="cd06557">
    <property type="entry name" value="KPHMT-like"/>
    <property type="match status" value="1"/>
</dbReference>
<dbReference type="OrthoDB" id="9781789at2"/>
<dbReference type="AlphaFoldDB" id="A0A1G9GXU1"/>
<dbReference type="RefSeq" id="WP_089757493.1">
    <property type="nucleotide sequence ID" value="NZ_FNGO01000001.1"/>
</dbReference>
<comment type="function">
    <text evidence="6 7">Catalyzes the reversible reaction in which hydroxymethyl group from 5,10-methylenetetrahydrofolate is transferred onto alpha-ketoisovalerate to form ketopantoate.</text>
</comment>
<evidence type="ECO:0000256" key="6">
    <source>
        <dbReference type="ARBA" id="ARBA00056497"/>
    </source>
</evidence>
<dbReference type="STRING" id="321763.SAMN04488692_10140"/>
<comment type="pathway">
    <text evidence="1 7">Cofactor biosynthesis; (R)-pantothenate biosynthesis; (R)-pantoate from 3-methyl-2-oxobutanoate: step 1/2.</text>
</comment>
<comment type="subcellular location">
    <subcellularLocation>
        <location evidence="7">Cytoplasm</location>
    </subcellularLocation>
</comment>
<name>A0A1G9GXU1_9FIRM</name>
<feature type="binding site" evidence="7 10">
    <location>
        <position position="46"/>
    </location>
    <ligand>
        <name>Mg(2+)</name>
        <dbReference type="ChEBI" id="CHEBI:18420"/>
    </ligand>
</feature>
<feature type="binding site" evidence="7 9">
    <location>
        <position position="115"/>
    </location>
    <ligand>
        <name>3-methyl-2-oxobutanoate</name>
        <dbReference type="ChEBI" id="CHEBI:11851"/>
    </ligand>
</feature>
<dbReference type="Proteomes" id="UP000199476">
    <property type="component" value="Unassembled WGS sequence"/>
</dbReference>
<keyword evidence="12" id="KW-1185">Reference proteome</keyword>
<dbReference type="EMBL" id="FNGO01000001">
    <property type="protein sequence ID" value="SDL05491.1"/>
    <property type="molecule type" value="Genomic_DNA"/>
</dbReference>
<proteinExistence type="inferred from homology"/>
<feature type="binding site" evidence="7 9">
    <location>
        <position position="85"/>
    </location>
    <ligand>
        <name>3-methyl-2-oxobutanoate</name>
        <dbReference type="ChEBI" id="CHEBI:11851"/>
    </ligand>
</feature>
<dbReference type="GO" id="GO:0003864">
    <property type="term" value="F:3-methyl-2-oxobutanoate hydroxymethyltransferase activity"/>
    <property type="evidence" value="ECO:0007669"/>
    <property type="project" value="UniProtKB-UniRule"/>
</dbReference>
<dbReference type="EC" id="2.1.2.11" evidence="7"/>
<protein>
    <recommendedName>
        <fullName evidence="7">3-methyl-2-oxobutanoate hydroxymethyltransferase</fullName>
        <ecNumber evidence="7">2.1.2.11</ecNumber>
    </recommendedName>
    <alternativeName>
        <fullName evidence="7">Ketopantoate hydroxymethyltransferase</fullName>
        <shortName evidence="7">KPHMT</shortName>
    </alternativeName>
</protein>
<evidence type="ECO:0000256" key="1">
    <source>
        <dbReference type="ARBA" id="ARBA00005033"/>
    </source>
</evidence>
<evidence type="ECO:0000256" key="5">
    <source>
        <dbReference type="ARBA" id="ARBA00022679"/>
    </source>
</evidence>
<dbReference type="GO" id="GO:0032259">
    <property type="term" value="P:methylation"/>
    <property type="evidence" value="ECO:0007669"/>
    <property type="project" value="UniProtKB-KW"/>
</dbReference>
<evidence type="ECO:0000313" key="12">
    <source>
        <dbReference type="Proteomes" id="UP000199476"/>
    </source>
</evidence>
<comment type="similarity">
    <text evidence="2 7">Belongs to the PanB family.</text>
</comment>
<dbReference type="InterPro" id="IPR040442">
    <property type="entry name" value="Pyrv_kinase-like_dom_sf"/>
</dbReference>
<keyword evidence="5 7" id="KW-0808">Transferase</keyword>
<dbReference type="FunFam" id="3.20.20.60:FF:000003">
    <property type="entry name" value="3-methyl-2-oxobutanoate hydroxymethyltransferase"/>
    <property type="match status" value="1"/>
</dbReference>
<dbReference type="HAMAP" id="MF_00156">
    <property type="entry name" value="PanB"/>
    <property type="match status" value="1"/>
</dbReference>
<dbReference type="NCBIfam" id="NF001452">
    <property type="entry name" value="PRK00311.1"/>
    <property type="match status" value="1"/>
</dbReference>
<comment type="catalytic activity">
    <reaction evidence="7">
        <text>(6R)-5,10-methylene-5,6,7,8-tetrahydrofolate + 3-methyl-2-oxobutanoate + H2O = 2-dehydropantoate + (6S)-5,6,7,8-tetrahydrofolate</text>
        <dbReference type="Rhea" id="RHEA:11824"/>
        <dbReference type="ChEBI" id="CHEBI:11561"/>
        <dbReference type="ChEBI" id="CHEBI:11851"/>
        <dbReference type="ChEBI" id="CHEBI:15377"/>
        <dbReference type="ChEBI" id="CHEBI:15636"/>
        <dbReference type="ChEBI" id="CHEBI:57453"/>
        <dbReference type="EC" id="2.1.2.11"/>
    </reaction>
</comment>
<dbReference type="InterPro" id="IPR003700">
    <property type="entry name" value="Pantoate_hydroxy_MeTrfase"/>
</dbReference>
<keyword evidence="4 7" id="KW-0566">Pantothenate biosynthesis</keyword>
<evidence type="ECO:0000256" key="7">
    <source>
        <dbReference type="HAMAP-Rule" id="MF_00156"/>
    </source>
</evidence>
<keyword evidence="11" id="KW-0489">Methyltransferase</keyword>
<keyword evidence="7 10" id="KW-0479">Metal-binding</keyword>
<evidence type="ECO:0000256" key="9">
    <source>
        <dbReference type="PIRSR" id="PIRSR000388-2"/>
    </source>
</evidence>
<evidence type="ECO:0000313" key="11">
    <source>
        <dbReference type="EMBL" id="SDL05491.1"/>
    </source>
</evidence>
<feature type="binding site" evidence="7 10">
    <location>
        <position position="85"/>
    </location>
    <ligand>
        <name>Mg(2+)</name>
        <dbReference type="ChEBI" id="CHEBI:18420"/>
    </ligand>
</feature>
<dbReference type="NCBIfam" id="TIGR00222">
    <property type="entry name" value="panB"/>
    <property type="match status" value="1"/>
</dbReference>
<dbReference type="InterPro" id="IPR015813">
    <property type="entry name" value="Pyrv/PenolPyrv_kinase-like_dom"/>
</dbReference>
<dbReference type="Gene3D" id="3.20.20.60">
    <property type="entry name" value="Phosphoenolpyruvate-binding domains"/>
    <property type="match status" value="1"/>
</dbReference>
<comment type="cofactor">
    <cofactor evidence="7 10">
        <name>Mg(2+)</name>
        <dbReference type="ChEBI" id="CHEBI:18420"/>
    </cofactor>
    <text evidence="7 10">Binds 1 Mg(2+) ion per subunit.</text>
</comment>
<dbReference type="GO" id="GO:0008168">
    <property type="term" value="F:methyltransferase activity"/>
    <property type="evidence" value="ECO:0007669"/>
    <property type="project" value="UniProtKB-KW"/>
</dbReference>
<feature type="binding site" evidence="7 9">
    <location>
        <begin position="46"/>
        <end position="47"/>
    </location>
    <ligand>
        <name>3-methyl-2-oxobutanoate</name>
        <dbReference type="ChEBI" id="CHEBI:11851"/>
    </ligand>
</feature>
<gene>
    <name evidence="7" type="primary">panB</name>
    <name evidence="11" type="ORF">SAMN04488692_10140</name>
</gene>
<keyword evidence="7 10" id="KW-0460">Magnesium</keyword>
<evidence type="ECO:0000256" key="2">
    <source>
        <dbReference type="ARBA" id="ARBA00008676"/>
    </source>
</evidence>